<dbReference type="Pfam" id="PF02801">
    <property type="entry name" value="Ketoacyl-synt_C"/>
    <property type="match status" value="1"/>
</dbReference>
<keyword evidence="7" id="KW-1185">Reference proteome</keyword>
<dbReference type="GO" id="GO:0004315">
    <property type="term" value="F:3-oxoacyl-[acyl-carrier-protein] synthase activity"/>
    <property type="evidence" value="ECO:0007669"/>
    <property type="project" value="TreeGrafter"/>
</dbReference>
<dbReference type="InterPro" id="IPR020841">
    <property type="entry name" value="PKS_Beta-ketoAc_synthase_dom"/>
</dbReference>
<dbReference type="AlphaFoldDB" id="A0A5J6F8R4"/>
<protein>
    <recommendedName>
        <fullName evidence="5">Ketosynthase family 3 (KS3) domain-containing protein</fullName>
    </recommendedName>
</protein>
<proteinExistence type="inferred from homology"/>
<gene>
    <name evidence="6" type="ORF">CP967_12580</name>
</gene>
<name>A0A5J6F8R4_9ACTN</name>
<evidence type="ECO:0000256" key="2">
    <source>
        <dbReference type="ARBA" id="ARBA00022679"/>
    </source>
</evidence>
<sequence>MTTPKTSTVIVGGTAPRVLDGLRSRRDLSVLAPGETLAAAFVEVLSTALGHLPPSLRAGVPVVMAATDYCVTTTSRYVARCVEAEAGGRRLRPSEAMSPEPAQLLQELAEVSGWDGPGYVLISPRGATSQATRWALGAVSAGLHEAMAVCEVLRDPDSDGYRVAAVTVTAADADGSRASRAGGTARTGPRLPQRADPSVVVSGTGLVTAFGDGGDAFWQNLLDGNRGLSELTRFDASRFRSRTVCQTDVETPHGQPARRALVDRARREALREAGLDRLPGRTLLVSAGVVPHLPQVGDAPRIGEIALEPGGNDDAAGVAPQNAVLMAHACASGAFGLAMAREWLLCGLADTAVVTGVSSLNSYDYACLDVLRATSTSAARPFDEERSGVTIGEGAGVIVLESAEHAAARGHTPLATLSGISCRVAGQGISRLNAHIGAACMREALAMAGLTSVDYVHGHAPGTRQGDEAELLALDQVGAEHGWRGVPVSSYKGAAGHLLHASVFPAVVAAVRALHHEVLPGTPGLRKPLDARHVRVLRDPEPCDGIRSVMVNNFGFGGNNAAFLLTGGAAGHSEWSTDG</sequence>
<dbReference type="Pfam" id="PF00109">
    <property type="entry name" value="ketoacyl-synt"/>
    <property type="match status" value="2"/>
</dbReference>
<dbReference type="PANTHER" id="PTHR11712">
    <property type="entry name" value="POLYKETIDE SYNTHASE-RELATED"/>
    <property type="match status" value="1"/>
</dbReference>
<dbReference type="Proteomes" id="UP000326178">
    <property type="component" value="Chromosome"/>
</dbReference>
<dbReference type="OrthoDB" id="2680037at2"/>
<dbReference type="InterPro" id="IPR000794">
    <property type="entry name" value="Beta-ketoacyl_synthase"/>
</dbReference>
<dbReference type="PROSITE" id="PS52004">
    <property type="entry name" value="KS3_2"/>
    <property type="match status" value="1"/>
</dbReference>
<dbReference type="SUPFAM" id="SSF53901">
    <property type="entry name" value="Thiolase-like"/>
    <property type="match status" value="2"/>
</dbReference>
<reference evidence="6 7" key="1">
    <citation type="submission" date="2017-09" db="EMBL/GenBank/DDBJ databases">
        <authorList>
            <person name="Lee N."/>
            <person name="Cho B.-K."/>
        </authorList>
    </citation>
    <scope>NUCLEOTIDE SEQUENCE [LARGE SCALE GENOMIC DNA]</scope>
    <source>
        <strain evidence="6 7">ATCC 12769</strain>
    </source>
</reference>
<comment type="similarity">
    <text evidence="1 3">Belongs to the thiolase-like superfamily. Beta-ketoacyl-ACP synthases family.</text>
</comment>
<dbReference type="InterPro" id="IPR016039">
    <property type="entry name" value="Thiolase-like"/>
</dbReference>
<dbReference type="EMBL" id="CP023702">
    <property type="protein sequence ID" value="QEU72718.1"/>
    <property type="molecule type" value="Genomic_DNA"/>
</dbReference>
<dbReference type="Gene3D" id="3.40.47.10">
    <property type="match status" value="2"/>
</dbReference>
<dbReference type="RefSeq" id="WP_150488069.1">
    <property type="nucleotide sequence ID" value="NZ_BMUV01000001.1"/>
</dbReference>
<evidence type="ECO:0000256" key="3">
    <source>
        <dbReference type="RuleBase" id="RU003694"/>
    </source>
</evidence>
<organism evidence="6 7">
    <name type="scientific">Streptomyces nitrosporeus</name>
    <dbReference type="NCBI Taxonomy" id="28894"/>
    <lineage>
        <taxon>Bacteria</taxon>
        <taxon>Bacillati</taxon>
        <taxon>Actinomycetota</taxon>
        <taxon>Actinomycetes</taxon>
        <taxon>Kitasatosporales</taxon>
        <taxon>Streptomycetaceae</taxon>
        <taxon>Streptomyces</taxon>
    </lineage>
</organism>
<feature type="domain" description="Ketosynthase family 3 (KS3)" evidence="5">
    <location>
        <begin position="196"/>
        <end position="567"/>
    </location>
</feature>
<dbReference type="KEGG" id="snk:CP967_12580"/>
<dbReference type="InterPro" id="IPR014030">
    <property type="entry name" value="Ketoacyl_synth_N"/>
</dbReference>
<evidence type="ECO:0000313" key="6">
    <source>
        <dbReference type="EMBL" id="QEU72718.1"/>
    </source>
</evidence>
<dbReference type="PANTHER" id="PTHR11712:SF336">
    <property type="entry name" value="3-OXOACYL-[ACYL-CARRIER-PROTEIN] SYNTHASE, MITOCHONDRIAL"/>
    <property type="match status" value="1"/>
</dbReference>
<evidence type="ECO:0000256" key="1">
    <source>
        <dbReference type="ARBA" id="ARBA00008467"/>
    </source>
</evidence>
<evidence type="ECO:0000313" key="7">
    <source>
        <dbReference type="Proteomes" id="UP000326178"/>
    </source>
</evidence>
<dbReference type="SMART" id="SM00825">
    <property type="entry name" value="PKS_KS"/>
    <property type="match status" value="1"/>
</dbReference>
<feature type="region of interest" description="Disordered" evidence="4">
    <location>
        <begin position="176"/>
        <end position="197"/>
    </location>
</feature>
<feature type="compositionally biased region" description="Low complexity" evidence="4">
    <location>
        <begin position="176"/>
        <end position="188"/>
    </location>
</feature>
<evidence type="ECO:0000256" key="4">
    <source>
        <dbReference type="SAM" id="MobiDB-lite"/>
    </source>
</evidence>
<dbReference type="InterPro" id="IPR014031">
    <property type="entry name" value="Ketoacyl_synth_C"/>
</dbReference>
<keyword evidence="2 3" id="KW-0808">Transferase</keyword>
<dbReference type="GO" id="GO:0006633">
    <property type="term" value="P:fatty acid biosynthetic process"/>
    <property type="evidence" value="ECO:0007669"/>
    <property type="project" value="TreeGrafter"/>
</dbReference>
<accession>A0A5J6F8R4</accession>
<evidence type="ECO:0000259" key="5">
    <source>
        <dbReference type="PROSITE" id="PS52004"/>
    </source>
</evidence>